<accession>A0AA88GKF7</accession>
<dbReference type="RefSeq" id="XP_044548253.1">
    <property type="nucleotide sequence ID" value="XM_044694873.1"/>
</dbReference>
<keyword evidence="1" id="KW-0732">Signal</keyword>
<keyword evidence="3" id="KW-1133">Transmembrane helix</keyword>
<dbReference type="Gene3D" id="3.60.21.10">
    <property type="match status" value="1"/>
</dbReference>
<dbReference type="PANTHER" id="PTHR10161">
    <property type="entry name" value="TARTRATE-RESISTANT ACID PHOSPHATASE TYPE 5"/>
    <property type="match status" value="1"/>
</dbReference>
<keyword evidence="6" id="KW-1185">Reference proteome</keyword>
<feature type="domain" description="Calcineurin-like phosphoesterase" evidence="4">
    <location>
        <begin position="66"/>
        <end position="282"/>
    </location>
</feature>
<evidence type="ECO:0000259" key="4">
    <source>
        <dbReference type="Pfam" id="PF00149"/>
    </source>
</evidence>
<keyword evidence="3" id="KW-0812">Transmembrane</keyword>
<dbReference type="SUPFAM" id="SSF56300">
    <property type="entry name" value="Metallo-dependent phosphatases"/>
    <property type="match status" value="1"/>
</dbReference>
<sequence length="359" mass="41341">MSDEDLIRTGKSSKILSVVCVVTVLIGCVIFVGLVTVQTLYLSKRIRQSGIIFPNPPYTKDSDCLHFLVIGDFGRGNEMQKQVAQSMGDYCQQHDGCDFVIGTGDNIYPDGVKSINDEQFKSKFEDIYTHPSLNQLDFYMVLGNHDYRSNPQAEIEYSKMSTRWKLLDYFYELKKKSRLGGFELNLIFTDTTPFHRLFYWDPKINSTALNEQKKRIPEQMKWLRQTLTSHEPRGDSTWSIVVGHSAVYSASSHYDSQPLIDNFEPLFKQFQVPLYLCGHDHYLGWLANRLITNEKEKTQYVVSGAAGGNIYDRLKYNANLLNYYIGPGGFFSVEVQKELIFVRALDENGKEIFKFRIDK</sequence>
<feature type="transmembrane region" description="Helical" evidence="3">
    <location>
        <begin position="15"/>
        <end position="37"/>
    </location>
</feature>
<dbReference type="AlphaFoldDB" id="A0AA88GKF7"/>
<evidence type="ECO:0000256" key="3">
    <source>
        <dbReference type="SAM" id="Phobius"/>
    </source>
</evidence>
<evidence type="ECO:0000313" key="6">
    <source>
        <dbReference type="Proteomes" id="UP000816034"/>
    </source>
</evidence>
<dbReference type="GO" id="GO:0016787">
    <property type="term" value="F:hydrolase activity"/>
    <property type="evidence" value="ECO:0007669"/>
    <property type="project" value="UniProtKB-KW"/>
</dbReference>
<keyword evidence="2" id="KW-0378">Hydrolase</keyword>
<dbReference type="GeneID" id="68097609"/>
<name>A0AA88GKF7_NAELO</name>
<evidence type="ECO:0000313" key="5">
    <source>
        <dbReference type="EMBL" id="KAG2382574.1"/>
    </source>
</evidence>
<comment type="caution">
    <text evidence="5">The sequence shown here is derived from an EMBL/GenBank/DDBJ whole genome shotgun (WGS) entry which is preliminary data.</text>
</comment>
<dbReference type="Pfam" id="PF00149">
    <property type="entry name" value="Metallophos"/>
    <property type="match status" value="1"/>
</dbReference>
<dbReference type="InterPro" id="IPR051558">
    <property type="entry name" value="Metallophosphoesterase_PAP"/>
</dbReference>
<evidence type="ECO:0000256" key="2">
    <source>
        <dbReference type="ARBA" id="ARBA00022801"/>
    </source>
</evidence>
<dbReference type="InterPro" id="IPR029052">
    <property type="entry name" value="Metallo-depent_PP-like"/>
</dbReference>
<dbReference type="PANTHER" id="PTHR10161:SF14">
    <property type="entry name" value="TARTRATE-RESISTANT ACID PHOSPHATASE TYPE 5"/>
    <property type="match status" value="1"/>
</dbReference>
<keyword evidence="3" id="KW-0472">Membrane</keyword>
<dbReference type="InterPro" id="IPR004843">
    <property type="entry name" value="Calcineurin-like_PHP"/>
</dbReference>
<reference evidence="5 6" key="1">
    <citation type="journal article" date="2018" name="BMC Genomics">
        <title>The genome of Naegleria lovaniensis, the basis for a comparative approach to unravel pathogenicity factors of the human pathogenic amoeba N. fowleri.</title>
        <authorList>
            <person name="Liechti N."/>
            <person name="Schurch N."/>
            <person name="Bruggmann R."/>
            <person name="Wittwer M."/>
        </authorList>
    </citation>
    <scope>NUCLEOTIDE SEQUENCE [LARGE SCALE GENOMIC DNA]</scope>
    <source>
        <strain evidence="5 6">ATCC 30569</strain>
    </source>
</reference>
<proteinExistence type="predicted"/>
<dbReference type="EMBL" id="PYSW02000023">
    <property type="protein sequence ID" value="KAG2382574.1"/>
    <property type="molecule type" value="Genomic_DNA"/>
</dbReference>
<gene>
    <name evidence="5" type="ORF">C9374_005154</name>
</gene>
<dbReference type="Proteomes" id="UP000816034">
    <property type="component" value="Unassembled WGS sequence"/>
</dbReference>
<protein>
    <recommendedName>
        <fullName evidence="4">Calcineurin-like phosphoesterase domain-containing protein</fullName>
    </recommendedName>
</protein>
<evidence type="ECO:0000256" key="1">
    <source>
        <dbReference type="ARBA" id="ARBA00022729"/>
    </source>
</evidence>
<organism evidence="5 6">
    <name type="scientific">Naegleria lovaniensis</name>
    <name type="common">Amoeba</name>
    <dbReference type="NCBI Taxonomy" id="51637"/>
    <lineage>
        <taxon>Eukaryota</taxon>
        <taxon>Discoba</taxon>
        <taxon>Heterolobosea</taxon>
        <taxon>Tetramitia</taxon>
        <taxon>Eutetramitia</taxon>
        <taxon>Vahlkampfiidae</taxon>
        <taxon>Naegleria</taxon>
    </lineage>
</organism>